<evidence type="ECO:0000256" key="1">
    <source>
        <dbReference type="ARBA" id="ARBA00023015"/>
    </source>
</evidence>
<sequence>MTIPLYYQIYRDLQYKICEGLYKPGAMLPTEAELEKIYGTSRAPVR</sequence>
<evidence type="ECO:0000256" key="3">
    <source>
        <dbReference type="ARBA" id="ARBA00023163"/>
    </source>
</evidence>
<dbReference type="InterPro" id="IPR036390">
    <property type="entry name" value="WH_DNA-bd_sf"/>
</dbReference>
<gene>
    <name evidence="5" type="ORF">HMPREF7215_1206</name>
</gene>
<evidence type="ECO:0000313" key="5">
    <source>
        <dbReference type="EMBL" id="EFB90294.1"/>
    </source>
</evidence>
<dbReference type="RefSeq" id="WP_009165253.1">
    <property type="nucleotide sequence ID" value="NZ_ADFP01000086.1"/>
</dbReference>
<dbReference type="Pfam" id="PF00392">
    <property type="entry name" value="GntR"/>
    <property type="match status" value="1"/>
</dbReference>
<dbReference type="InterPro" id="IPR000524">
    <property type="entry name" value="Tscrpt_reg_HTH_GntR"/>
</dbReference>
<proteinExistence type="predicted"/>
<keyword evidence="3" id="KW-0804">Transcription</keyword>
<evidence type="ECO:0000259" key="4">
    <source>
        <dbReference type="PROSITE" id="PS50949"/>
    </source>
</evidence>
<evidence type="ECO:0000313" key="6">
    <source>
        <dbReference type="Proteomes" id="UP000006462"/>
    </source>
</evidence>
<evidence type="ECO:0000256" key="2">
    <source>
        <dbReference type="ARBA" id="ARBA00023125"/>
    </source>
</evidence>
<protein>
    <recommendedName>
        <fullName evidence="4">HTH gntR-type domain-containing protein</fullName>
    </recommendedName>
</protein>
<dbReference type="Gene3D" id="1.10.10.10">
    <property type="entry name" value="Winged helix-like DNA-binding domain superfamily/Winged helix DNA-binding domain"/>
    <property type="match status" value="1"/>
</dbReference>
<keyword evidence="1" id="KW-0805">Transcription regulation</keyword>
<feature type="domain" description="HTH gntR-type" evidence="4">
    <location>
        <begin position="3"/>
        <end position="46"/>
    </location>
</feature>
<keyword evidence="6" id="KW-1185">Reference proteome</keyword>
<accession>A0ABP2HSH8</accession>
<dbReference type="SUPFAM" id="SSF46785">
    <property type="entry name" value="Winged helix' DNA-binding domain"/>
    <property type="match status" value="1"/>
</dbReference>
<dbReference type="EMBL" id="ADFP01000086">
    <property type="protein sequence ID" value="EFB90294.1"/>
    <property type="molecule type" value="Genomic_DNA"/>
</dbReference>
<keyword evidence="2" id="KW-0238">DNA-binding</keyword>
<comment type="caution">
    <text evidence="5">The sequence shown here is derived from an EMBL/GenBank/DDBJ whole genome shotgun (WGS) entry which is preliminary data.</text>
</comment>
<name>A0ABP2HSH8_9BACT</name>
<organism evidence="5 6">
    <name type="scientific">Pyramidobacter piscolens W5455</name>
    <dbReference type="NCBI Taxonomy" id="352165"/>
    <lineage>
        <taxon>Bacteria</taxon>
        <taxon>Thermotogati</taxon>
        <taxon>Synergistota</taxon>
        <taxon>Synergistia</taxon>
        <taxon>Synergistales</taxon>
        <taxon>Dethiosulfovibrionaceae</taxon>
        <taxon>Pyramidobacter</taxon>
    </lineage>
</organism>
<dbReference type="Proteomes" id="UP000006462">
    <property type="component" value="Unassembled WGS sequence"/>
</dbReference>
<reference evidence="5 6" key="1">
    <citation type="submission" date="2009-12" db="EMBL/GenBank/DDBJ databases">
        <authorList>
            <person name="Shrivastava S."/>
            <person name="Madupu R."/>
            <person name="Durkin A.S."/>
            <person name="Torralba M."/>
            <person name="Methe B."/>
            <person name="Sutton G.G."/>
            <person name="Strausberg R.L."/>
            <person name="Nelson K.E."/>
        </authorList>
    </citation>
    <scope>NUCLEOTIDE SEQUENCE [LARGE SCALE GENOMIC DNA]</scope>
    <source>
        <strain evidence="5 6">W5455</strain>
    </source>
</reference>
<dbReference type="PROSITE" id="PS50949">
    <property type="entry name" value="HTH_GNTR"/>
    <property type="match status" value="1"/>
</dbReference>
<dbReference type="InterPro" id="IPR036388">
    <property type="entry name" value="WH-like_DNA-bd_sf"/>
</dbReference>